<organism evidence="7 8">
    <name type="scientific">Oceanomicrobium pacificus</name>
    <dbReference type="NCBI Taxonomy" id="2692916"/>
    <lineage>
        <taxon>Bacteria</taxon>
        <taxon>Pseudomonadati</taxon>
        <taxon>Pseudomonadota</taxon>
        <taxon>Alphaproteobacteria</taxon>
        <taxon>Rhodobacterales</taxon>
        <taxon>Paracoccaceae</taxon>
        <taxon>Oceanomicrobium</taxon>
    </lineage>
</organism>
<dbReference type="InterPro" id="IPR006225">
    <property type="entry name" value="PsdUridine_synth_RluC/D"/>
</dbReference>
<name>A0A6B0TRC6_9RHOB</name>
<protein>
    <recommendedName>
        <fullName evidence="5">Pseudouridine synthase</fullName>
        <ecNumber evidence="5">5.4.99.-</ecNumber>
    </recommendedName>
</protein>
<evidence type="ECO:0000259" key="6">
    <source>
        <dbReference type="Pfam" id="PF00849"/>
    </source>
</evidence>
<proteinExistence type="inferred from homology"/>
<dbReference type="NCBIfam" id="TIGR00005">
    <property type="entry name" value="rluA_subfam"/>
    <property type="match status" value="1"/>
</dbReference>
<dbReference type="Gene3D" id="3.10.290.10">
    <property type="entry name" value="RNA-binding S4 domain"/>
    <property type="match status" value="1"/>
</dbReference>
<dbReference type="InterPro" id="IPR006224">
    <property type="entry name" value="PsdUridine_synth_RluA-like_CS"/>
</dbReference>
<dbReference type="GO" id="GO:0160140">
    <property type="term" value="F:23S rRNA pseudouridine(1911/1915/1917) synthase activity"/>
    <property type="evidence" value="ECO:0007669"/>
    <property type="project" value="UniProtKB-EC"/>
</dbReference>
<feature type="domain" description="Pseudouridine synthase RsuA/RluA-like" evidence="6">
    <location>
        <begin position="99"/>
        <end position="272"/>
    </location>
</feature>
<keyword evidence="8" id="KW-1185">Reference proteome</keyword>
<evidence type="ECO:0000256" key="4">
    <source>
        <dbReference type="PIRSR" id="PIRSR606225-1"/>
    </source>
</evidence>
<comment type="similarity">
    <text evidence="1 5">Belongs to the pseudouridine synthase RluA family.</text>
</comment>
<comment type="catalytic activity">
    <reaction evidence="5">
        <text>a uridine in RNA = a pseudouridine in RNA</text>
        <dbReference type="Rhea" id="RHEA:48348"/>
        <dbReference type="Rhea" id="RHEA-COMP:12068"/>
        <dbReference type="Rhea" id="RHEA-COMP:12069"/>
        <dbReference type="ChEBI" id="CHEBI:65314"/>
        <dbReference type="ChEBI" id="CHEBI:65315"/>
    </reaction>
</comment>
<dbReference type="Gene3D" id="3.30.2350.10">
    <property type="entry name" value="Pseudouridine synthase"/>
    <property type="match status" value="1"/>
</dbReference>
<comment type="function">
    <text evidence="5">Responsible for synthesis of pseudouridine from uracil.</text>
</comment>
<dbReference type="CDD" id="cd02869">
    <property type="entry name" value="PseudoU_synth_RluA_like"/>
    <property type="match status" value="1"/>
</dbReference>
<evidence type="ECO:0000256" key="3">
    <source>
        <dbReference type="ARBA" id="ARBA00036882"/>
    </source>
</evidence>
<dbReference type="Proteomes" id="UP000436016">
    <property type="component" value="Unassembled WGS sequence"/>
</dbReference>
<evidence type="ECO:0000313" key="7">
    <source>
        <dbReference type="EMBL" id="MXU65249.1"/>
    </source>
</evidence>
<dbReference type="RefSeq" id="WP_160853554.1">
    <property type="nucleotide sequence ID" value="NZ_WUWG01000003.1"/>
</dbReference>
<dbReference type="InterPro" id="IPR006145">
    <property type="entry name" value="PsdUridine_synth_RsuA/RluA"/>
</dbReference>
<evidence type="ECO:0000256" key="2">
    <source>
        <dbReference type="ARBA" id="ARBA00023235"/>
    </source>
</evidence>
<dbReference type="Pfam" id="PF00849">
    <property type="entry name" value="PseudoU_synth_2"/>
    <property type="match status" value="1"/>
</dbReference>
<dbReference type="PANTHER" id="PTHR21600">
    <property type="entry name" value="MITOCHONDRIAL RNA PSEUDOURIDINE SYNTHASE"/>
    <property type="match status" value="1"/>
</dbReference>
<dbReference type="GO" id="GO:0000455">
    <property type="term" value="P:enzyme-directed rRNA pseudouridine synthesis"/>
    <property type="evidence" value="ECO:0007669"/>
    <property type="project" value="TreeGrafter"/>
</dbReference>
<dbReference type="CDD" id="cd00165">
    <property type="entry name" value="S4"/>
    <property type="match status" value="1"/>
</dbReference>
<evidence type="ECO:0000313" key="8">
    <source>
        <dbReference type="Proteomes" id="UP000436016"/>
    </source>
</evidence>
<comment type="catalytic activity">
    <reaction evidence="3">
        <text>uridine(1911/1915/1917) in 23S rRNA = pseudouridine(1911/1915/1917) in 23S rRNA</text>
        <dbReference type="Rhea" id="RHEA:42524"/>
        <dbReference type="Rhea" id="RHEA-COMP:10097"/>
        <dbReference type="Rhea" id="RHEA-COMP:10098"/>
        <dbReference type="ChEBI" id="CHEBI:65314"/>
        <dbReference type="ChEBI" id="CHEBI:65315"/>
        <dbReference type="EC" id="5.4.99.23"/>
    </reaction>
</comment>
<dbReference type="SUPFAM" id="SSF55120">
    <property type="entry name" value="Pseudouridine synthase"/>
    <property type="match status" value="1"/>
</dbReference>
<evidence type="ECO:0000256" key="1">
    <source>
        <dbReference type="ARBA" id="ARBA00010876"/>
    </source>
</evidence>
<sequence>MSNSAPDATRVTITLPDGAGSRLDKALAAAAPEELSLSRSRVQALIAAGAVRDADGRVADSGKQAAPAGSVWTIDLPPAAPVDLVPQDIPLSVLYEDADLIVVDKPAGMVVHPAPGAPDGTLANALLYHCGDSLAGIGGEKRPGIVHRIDKDTSGILVAAKTDAAHQGLSAQFAAHSVLRQYLAVSWGAPSAGDARLRGLKGVSFEPGNVLKVDRPIARHASDRKKMAVTPAGGKRAVTRAQVQEVFGGGAAALLQCWLETGRTHQIRVHMAYAGHALLGDQTYGGRRRMPVRAFDGAVRSRIEAFPRQALHAATLGFTHPVSGTDMRFETAPPADFAALLQDLRGSATG</sequence>
<keyword evidence="2 5" id="KW-0413">Isomerase</keyword>
<comment type="caution">
    <text evidence="7">The sequence shown here is derived from an EMBL/GenBank/DDBJ whole genome shotgun (WGS) entry which is preliminary data.</text>
</comment>
<evidence type="ECO:0000256" key="5">
    <source>
        <dbReference type="RuleBase" id="RU362028"/>
    </source>
</evidence>
<dbReference type="AlphaFoldDB" id="A0A6B0TRC6"/>
<dbReference type="GO" id="GO:0003723">
    <property type="term" value="F:RNA binding"/>
    <property type="evidence" value="ECO:0007669"/>
    <property type="project" value="InterPro"/>
</dbReference>
<dbReference type="EC" id="5.4.99.-" evidence="5"/>
<dbReference type="EMBL" id="WUWG01000003">
    <property type="protein sequence ID" value="MXU65249.1"/>
    <property type="molecule type" value="Genomic_DNA"/>
</dbReference>
<dbReference type="InterPro" id="IPR050188">
    <property type="entry name" value="RluA_PseudoU_synthase"/>
</dbReference>
<reference evidence="7 8" key="1">
    <citation type="submission" date="2019-12" db="EMBL/GenBank/DDBJ databases">
        <title>Strain KN286 was isolated from seawater, which was collected from Caroline Seamount in the tropical western Pacific.</title>
        <authorList>
            <person name="Wang Q."/>
        </authorList>
    </citation>
    <scope>NUCLEOTIDE SEQUENCE [LARGE SCALE GENOMIC DNA]</scope>
    <source>
        <strain evidence="7 8">KN286</strain>
    </source>
</reference>
<gene>
    <name evidence="7" type="ORF">GSH16_07300</name>
</gene>
<dbReference type="PANTHER" id="PTHR21600:SF44">
    <property type="entry name" value="RIBOSOMAL LARGE SUBUNIT PSEUDOURIDINE SYNTHASE D"/>
    <property type="match status" value="1"/>
</dbReference>
<dbReference type="PROSITE" id="PS01129">
    <property type="entry name" value="PSI_RLU"/>
    <property type="match status" value="1"/>
</dbReference>
<feature type="active site" evidence="4">
    <location>
        <position position="150"/>
    </location>
</feature>
<accession>A0A6B0TRC6</accession>
<dbReference type="InterPro" id="IPR020103">
    <property type="entry name" value="PsdUridine_synth_cat_dom_sf"/>
</dbReference>
<dbReference type="InterPro" id="IPR036986">
    <property type="entry name" value="S4_RNA-bd_sf"/>
</dbReference>